<dbReference type="KEGG" id="vg:80142706"/>
<proteinExistence type="predicted"/>
<gene>
    <name evidence="1" type="ORF">pZL12.90</name>
</gene>
<reference evidence="1 2" key="1">
    <citation type="journal article" date="2010" name="J. Bacteriol.">
        <title>Characterization of the replication, transfer, and plasmid/lytic phage cycle of the Streptomyces plasmid-phage pZL12.</title>
        <authorList>
            <person name="Zhong L."/>
            <person name="Cheng Q."/>
            <person name="Tian X."/>
            <person name="Zhao L."/>
            <person name="Qin Z."/>
        </authorList>
    </citation>
    <scope>NUCLEOTIDE SEQUENCE [LARGE SCALE GENOMIC DNA]</scope>
</reference>
<accession>D0UWJ5</accession>
<organism evidence="1 2">
    <name type="scientific">Streptomyces phage ZL12</name>
    <dbReference type="NCBI Taxonomy" id="2570911"/>
    <lineage>
        <taxon>Viruses</taxon>
        <taxon>Duplodnaviria</taxon>
        <taxon>Heunggongvirae</taxon>
        <taxon>Uroviricota</taxon>
        <taxon>Caudoviricetes</taxon>
        <taxon>Fuzanglongvirus</taxon>
        <taxon>Fuzanglongvirus ZL12</taxon>
    </lineage>
</organism>
<evidence type="ECO:0000313" key="1">
    <source>
        <dbReference type="EMBL" id="ACX71167.1"/>
    </source>
</evidence>
<keyword evidence="2" id="KW-1185">Reference proteome</keyword>
<evidence type="ECO:0000313" key="2">
    <source>
        <dbReference type="Proteomes" id="UP000298310"/>
    </source>
</evidence>
<dbReference type="EMBL" id="GQ919031">
    <property type="protein sequence ID" value="ACX71167.1"/>
    <property type="molecule type" value="Genomic_DNA"/>
</dbReference>
<protein>
    <submittedName>
        <fullName evidence="1">Uncharacterized protein</fullName>
    </submittedName>
</protein>
<name>D0UWJ5_9CAUD</name>
<sequence>MTPPAPSTGKTTRSEDHSMTELHTLLGGSTPENNLAEDYARLVDHFGRIAGAMEDGNLYYAWDKISGLRSALNDFEARLGDEVTEDGETFHRFTARDLDGTKAATASVAFARGHRAGRLLHTAEQIKDDAVRQTVLDDEERNRRFLADLDG</sequence>
<dbReference type="Proteomes" id="UP000298310">
    <property type="component" value="Segment"/>
</dbReference>